<accession>A0A5R9JDU9</accession>
<name>A0A5R9JDU9_9PROT</name>
<comment type="caution">
    <text evidence="1">The sequence shown here is derived from an EMBL/GenBank/DDBJ whole genome shotgun (WGS) entry which is preliminary data.</text>
</comment>
<dbReference type="PROSITE" id="PS51257">
    <property type="entry name" value="PROKAR_LIPOPROTEIN"/>
    <property type="match status" value="1"/>
</dbReference>
<organism evidence="1 2">
    <name type="scientific">Lichenicoccus roseus</name>
    <dbReference type="NCBI Taxonomy" id="2683649"/>
    <lineage>
        <taxon>Bacteria</taxon>
        <taxon>Pseudomonadati</taxon>
        <taxon>Pseudomonadota</taxon>
        <taxon>Alphaproteobacteria</taxon>
        <taxon>Acetobacterales</taxon>
        <taxon>Acetobacteraceae</taxon>
        <taxon>Lichenicoccus</taxon>
    </lineage>
</organism>
<evidence type="ECO:0000313" key="1">
    <source>
        <dbReference type="EMBL" id="TLU73801.1"/>
    </source>
</evidence>
<reference evidence="1 2" key="1">
    <citation type="submission" date="2019-05" db="EMBL/GenBank/DDBJ databases">
        <authorList>
            <person name="Pankratov T."/>
            <person name="Grouzdev D."/>
        </authorList>
    </citation>
    <scope>NUCLEOTIDE SEQUENCE [LARGE SCALE GENOMIC DNA]</scope>
    <source>
        <strain evidence="1 2">KEBCLARHB70R</strain>
    </source>
</reference>
<sequence length="110" mass="12058">MRRFLDTIIPAGFAIALAGCAGPVRETDAACVHRYYDLPNRTMPFQSAVVTCHPEGPIDLTGDRYYQLLASSLNVPYVTRTPAADSRLVVTGSRIAQPTDRPADPQLSFY</sequence>
<gene>
    <name evidence="1" type="ORF">FE263_00760</name>
</gene>
<dbReference type="AlphaFoldDB" id="A0A5R9JDU9"/>
<evidence type="ECO:0000313" key="2">
    <source>
        <dbReference type="Proteomes" id="UP000305654"/>
    </source>
</evidence>
<dbReference type="EMBL" id="VCDI01000001">
    <property type="protein sequence ID" value="TLU73801.1"/>
    <property type="molecule type" value="Genomic_DNA"/>
</dbReference>
<dbReference type="RefSeq" id="WP_138324054.1">
    <property type="nucleotide sequence ID" value="NZ_VCDI01000001.1"/>
</dbReference>
<proteinExistence type="predicted"/>
<dbReference type="Proteomes" id="UP000305654">
    <property type="component" value="Unassembled WGS sequence"/>
</dbReference>
<keyword evidence="2" id="KW-1185">Reference proteome</keyword>
<protein>
    <submittedName>
        <fullName evidence="1">Uncharacterized protein</fullName>
    </submittedName>
</protein>